<keyword evidence="1" id="KW-1133">Transmembrane helix</keyword>
<feature type="transmembrane region" description="Helical" evidence="1">
    <location>
        <begin position="197"/>
        <end position="221"/>
    </location>
</feature>
<dbReference type="EMBL" id="UFMQ01000003">
    <property type="protein sequence ID" value="SST19962.1"/>
    <property type="molecule type" value="Genomic_DNA"/>
</dbReference>
<evidence type="ECO:0008006" key="4">
    <source>
        <dbReference type="Google" id="ProtNLM"/>
    </source>
</evidence>
<accession>A0A335FCC9</accession>
<feature type="transmembrane region" description="Helical" evidence="1">
    <location>
        <begin position="303"/>
        <end position="323"/>
    </location>
</feature>
<keyword evidence="1" id="KW-0812">Transmembrane</keyword>
<feature type="transmembrane region" description="Helical" evidence="1">
    <location>
        <begin position="241"/>
        <end position="267"/>
    </location>
</feature>
<evidence type="ECO:0000256" key="1">
    <source>
        <dbReference type="SAM" id="Phobius"/>
    </source>
</evidence>
<sequence length="363" mass="43509">MLFLLVFLSSTLYLYATRNLKSLSFFKQFIVWIPTFLAFYIPMAFQKDVGTDYYSYISIYSNAVERYLYAEKGEYLFLWIIDFAKIFNHYQFVFIIFSLIISLSFFYSLFVLKNKYDYKAWLIFFIYFSATGIYNTSFNTLRQSIIISLLPFLIHLFVKKRHLIFLLCILALSFLHKSVLLYLSFYLVALIPNNKKIVFFAFVFSTLLYTINFGSIINILANNPLIGLIFGNYSYYVDSSFFDAGPTLSIVTKLYYLPLFILFWLIYVKEKNINLYFDFTIKLWAVTCFMIIQMMHIGIFYRFWNMFAFLYVFPIYYVVDYYIKKRDALFVFLLILYIIIPYIIKVLILPSAEYLYNFNNLIF</sequence>
<dbReference type="AlphaFoldDB" id="A0A335FCC9"/>
<feature type="transmembrane region" description="Helical" evidence="1">
    <location>
        <begin position="164"/>
        <end position="190"/>
    </location>
</feature>
<evidence type="ECO:0000313" key="3">
    <source>
        <dbReference type="Proteomes" id="UP000252694"/>
    </source>
</evidence>
<dbReference type="RefSeq" id="WP_017724838.1">
    <property type="nucleotide sequence ID" value="NZ_JADQAG010000015.1"/>
</dbReference>
<feature type="transmembrane region" description="Helical" evidence="1">
    <location>
        <begin position="330"/>
        <end position="349"/>
    </location>
</feature>
<feature type="transmembrane region" description="Helical" evidence="1">
    <location>
        <begin position="92"/>
        <end position="112"/>
    </location>
</feature>
<organism evidence="2 3">
    <name type="scientific">Acinetobacter baumannii</name>
    <dbReference type="NCBI Taxonomy" id="470"/>
    <lineage>
        <taxon>Bacteria</taxon>
        <taxon>Pseudomonadati</taxon>
        <taxon>Pseudomonadota</taxon>
        <taxon>Gammaproteobacteria</taxon>
        <taxon>Moraxellales</taxon>
        <taxon>Moraxellaceae</taxon>
        <taxon>Acinetobacter</taxon>
        <taxon>Acinetobacter calcoaceticus/baumannii complex</taxon>
    </lineage>
</organism>
<proteinExistence type="predicted"/>
<feature type="transmembrane region" description="Helical" evidence="1">
    <location>
        <begin position="26"/>
        <end position="45"/>
    </location>
</feature>
<name>A0A335FCC9_ACIBA</name>
<reference evidence="2 3" key="1">
    <citation type="submission" date="2018-07" db="EMBL/GenBank/DDBJ databases">
        <authorList>
            <consortium name="Pathogen Informatics"/>
        </authorList>
    </citation>
    <scope>NUCLEOTIDE SEQUENCE [LARGE SCALE GENOMIC DNA]</scope>
    <source>
        <strain evidence="2 3">4300STDY7045823</strain>
    </source>
</reference>
<protein>
    <recommendedName>
        <fullName evidence="4">Wzy</fullName>
    </recommendedName>
</protein>
<dbReference type="InterPro" id="IPR049458">
    <property type="entry name" value="EpsG-like"/>
</dbReference>
<keyword evidence="1" id="KW-0472">Membrane</keyword>
<feature type="transmembrane region" description="Helical" evidence="1">
    <location>
        <begin position="118"/>
        <end position="134"/>
    </location>
</feature>
<feature type="transmembrane region" description="Helical" evidence="1">
    <location>
        <begin position="279"/>
        <end position="297"/>
    </location>
</feature>
<dbReference type="Proteomes" id="UP000252694">
    <property type="component" value="Unassembled WGS sequence"/>
</dbReference>
<dbReference type="Pfam" id="PF14897">
    <property type="entry name" value="EpsG"/>
    <property type="match status" value="1"/>
</dbReference>
<evidence type="ECO:0000313" key="2">
    <source>
        <dbReference type="EMBL" id="SST19962.1"/>
    </source>
</evidence>
<gene>
    <name evidence="2" type="ORF">SAMEA104305318_01141</name>
</gene>